<proteinExistence type="predicted"/>
<accession>A0A918PBD3</accession>
<evidence type="ECO:0000256" key="2">
    <source>
        <dbReference type="SAM" id="SignalP"/>
    </source>
</evidence>
<sequence length="82" mass="7935">MKIASLMAALAVAGAVVAPVAAQAGTKPSAAVIAPAEYGSRVSAQVATKNAAVNKKNYALAGAAAIAVGLGLYFAFDDGSRG</sequence>
<evidence type="ECO:0000313" key="3">
    <source>
        <dbReference type="EMBL" id="GGY96440.1"/>
    </source>
</evidence>
<gene>
    <name evidence="3" type="ORF">GCM10011614_09070</name>
</gene>
<feature type="signal peptide" evidence="2">
    <location>
        <begin position="1"/>
        <end position="24"/>
    </location>
</feature>
<reference evidence="3" key="2">
    <citation type="submission" date="2020-09" db="EMBL/GenBank/DDBJ databases">
        <authorList>
            <person name="Sun Q."/>
            <person name="Kim S."/>
        </authorList>
    </citation>
    <scope>NUCLEOTIDE SEQUENCE</scope>
    <source>
        <strain evidence="3">KCTC 32255</strain>
    </source>
</reference>
<name>A0A918PBD3_9SPHN</name>
<comment type="caution">
    <text evidence="3">The sequence shown here is derived from an EMBL/GenBank/DDBJ whole genome shotgun (WGS) entry which is preliminary data.</text>
</comment>
<keyword evidence="1" id="KW-0472">Membrane</keyword>
<feature type="chain" id="PRO_5037065088" evidence="2">
    <location>
        <begin position="25"/>
        <end position="82"/>
    </location>
</feature>
<evidence type="ECO:0000256" key="1">
    <source>
        <dbReference type="SAM" id="Phobius"/>
    </source>
</evidence>
<keyword evidence="1" id="KW-0812">Transmembrane</keyword>
<reference evidence="3" key="1">
    <citation type="journal article" date="2014" name="Int. J. Syst. Evol. Microbiol.">
        <title>Complete genome sequence of Corynebacterium casei LMG S-19264T (=DSM 44701T), isolated from a smear-ripened cheese.</title>
        <authorList>
            <consortium name="US DOE Joint Genome Institute (JGI-PGF)"/>
            <person name="Walter F."/>
            <person name="Albersmeier A."/>
            <person name="Kalinowski J."/>
            <person name="Ruckert C."/>
        </authorList>
    </citation>
    <scope>NUCLEOTIDE SEQUENCE</scope>
    <source>
        <strain evidence="3">KCTC 32255</strain>
    </source>
</reference>
<dbReference type="AlphaFoldDB" id="A0A918PBD3"/>
<dbReference type="RefSeq" id="WP_189619937.1">
    <property type="nucleotide sequence ID" value="NZ_BMZA01000002.1"/>
</dbReference>
<dbReference type="EMBL" id="BMZA01000002">
    <property type="protein sequence ID" value="GGY96440.1"/>
    <property type="molecule type" value="Genomic_DNA"/>
</dbReference>
<keyword evidence="2" id="KW-0732">Signal</keyword>
<dbReference type="Proteomes" id="UP000648075">
    <property type="component" value="Unassembled WGS sequence"/>
</dbReference>
<keyword evidence="1" id="KW-1133">Transmembrane helix</keyword>
<evidence type="ECO:0000313" key="4">
    <source>
        <dbReference type="Proteomes" id="UP000648075"/>
    </source>
</evidence>
<feature type="transmembrane region" description="Helical" evidence="1">
    <location>
        <begin position="58"/>
        <end position="76"/>
    </location>
</feature>
<protein>
    <submittedName>
        <fullName evidence="3">Uncharacterized protein</fullName>
    </submittedName>
</protein>
<keyword evidence="4" id="KW-1185">Reference proteome</keyword>
<organism evidence="3 4">
    <name type="scientific">Novosphingobium colocasiae</name>
    <dbReference type="NCBI Taxonomy" id="1256513"/>
    <lineage>
        <taxon>Bacteria</taxon>
        <taxon>Pseudomonadati</taxon>
        <taxon>Pseudomonadota</taxon>
        <taxon>Alphaproteobacteria</taxon>
        <taxon>Sphingomonadales</taxon>
        <taxon>Sphingomonadaceae</taxon>
        <taxon>Novosphingobium</taxon>
    </lineage>
</organism>